<feature type="transmembrane region" description="Helical" evidence="8">
    <location>
        <begin position="282"/>
        <end position="299"/>
    </location>
</feature>
<evidence type="ECO:0000256" key="7">
    <source>
        <dbReference type="ARBA" id="ARBA00023177"/>
    </source>
</evidence>
<dbReference type="GO" id="GO:0008519">
    <property type="term" value="F:ammonium channel activity"/>
    <property type="evidence" value="ECO:0007669"/>
    <property type="project" value="InterPro"/>
</dbReference>
<dbReference type="PANTHER" id="PTHR11730">
    <property type="entry name" value="AMMONIUM TRANSPORTER"/>
    <property type="match status" value="1"/>
</dbReference>
<dbReference type="FunFam" id="1.10.3430.10:FF:000008">
    <property type="entry name" value="Ammonium transporter"/>
    <property type="match status" value="1"/>
</dbReference>
<evidence type="ECO:0000256" key="4">
    <source>
        <dbReference type="ARBA" id="ARBA00022692"/>
    </source>
</evidence>
<evidence type="ECO:0000313" key="10">
    <source>
        <dbReference type="EMBL" id="MBA4542178.1"/>
    </source>
</evidence>
<dbReference type="OrthoDB" id="9814202at2"/>
<dbReference type="Pfam" id="PF00909">
    <property type="entry name" value="Ammonium_transp"/>
    <property type="match status" value="1"/>
</dbReference>
<dbReference type="GO" id="GO:0005886">
    <property type="term" value="C:plasma membrane"/>
    <property type="evidence" value="ECO:0007669"/>
    <property type="project" value="UniProtKB-SubCell"/>
</dbReference>
<dbReference type="InterPro" id="IPR001905">
    <property type="entry name" value="Ammonium_transpt"/>
</dbReference>
<keyword evidence="7 8" id="KW-0924">Ammonia transport</keyword>
<proteinExistence type="inferred from homology"/>
<feature type="transmembrane region" description="Helical" evidence="8">
    <location>
        <begin position="12"/>
        <end position="31"/>
    </location>
</feature>
<keyword evidence="6 8" id="KW-0472">Membrane</keyword>
<comment type="subcellular location">
    <subcellularLocation>
        <location evidence="8">Cell membrane</location>
        <topology evidence="8">Multi-pass membrane protein</topology>
    </subcellularLocation>
    <subcellularLocation>
        <location evidence="1">Membrane</location>
        <topology evidence="1">Multi-pass membrane protein</topology>
    </subcellularLocation>
</comment>
<comment type="caution">
    <text evidence="10">The sequence shown here is derived from an EMBL/GenBank/DDBJ whole genome shotgun (WGS) entry which is preliminary data.</text>
</comment>
<gene>
    <name evidence="10" type="primary">amt</name>
    <name evidence="10" type="ORF">H1164_04590</name>
</gene>
<feature type="transmembrane region" description="Helical" evidence="8">
    <location>
        <begin position="155"/>
        <end position="176"/>
    </location>
</feature>
<dbReference type="Proteomes" id="UP000530514">
    <property type="component" value="Unassembled WGS sequence"/>
</dbReference>
<dbReference type="RefSeq" id="WP_081943694.1">
    <property type="nucleotide sequence ID" value="NZ_JACEIP010000005.1"/>
</dbReference>
<name>A0A7W1X8Q4_9BACL</name>
<feature type="transmembrane region" description="Helical" evidence="8">
    <location>
        <begin position="356"/>
        <end position="381"/>
    </location>
</feature>
<feature type="transmembrane region" description="Helical" evidence="8">
    <location>
        <begin position="260"/>
        <end position="276"/>
    </location>
</feature>
<evidence type="ECO:0000256" key="8">
    <source>
        <dbReference type="RuleBase" id="RU362002"/>
    </source>
</evidence>
<feature type="transmembrane region" description="Helical" evidence="8">
    <location>
        <begin position="120"/>
        <end position="140"/>
    </location>
</feature>
<feature type="transmembrane region" description="Helical" evidence="8">
    <location>
        <begin position="86"/>
        <end position="108"/>
    </location>
</feature>
<dbReference type="AlphaFoldDB" id="A0A7W1X8Q4"/>
<evidence type="ECO:0000256" key="2">
    <source>
        <dbReference type="ARBA" id="ARBA00005887"/>
    </source>
</evidence>
<dbReference type="SUPFAM" id="SSF111352">
    <property type="entry name" value="Ammonium transporter"/>
    <property type="match status" value="1"/>
</dbReference>
<evidence type="ECO:0000256" key="1">
    <source>
        <dbReference type="ARBA" id="ARBA00004141"/>
    </source>
</evidence>
<dbReference type="InterPro" id="IPR018047">
    <property type="entry name" value="Ammonium_transpt_CS"/>
</dbReference>
<dbReference type="InterPro" id="IPR029020">
    <property type="entry name" value="Ammonium/urea_transptr"/>
</dbReference>
<dbReference type="EMBL" id="JACEIP010000005">
    <property type="protein sequence ID" value="MBA4542178.1"/>
    <property type="molecule type" value="Genomic_DNA"/>
</dbReference>
<keyword evidence="3 8" id="KW-0813">Transport</keyword>
<evidence type="ECO:0000313" key="11">
    <source>
        <dbReference type="Proteomes" id="UP000530514"/>
    </source>
</evidence>
<feature type="transmembrane region" description="Helical" evidence="8">
    <location>
        <begin position="43"/>
        <end position="66"/>
    </location>
</feature>
<feature type="transmembrane region" description="Helical" evidence="8">
    <location>
        <begin position="197"/>
        <end position="214"/>
    </location>
</feature>
<dbReference type="InterPro" id="IPR024041">
    <property type="entry name" value="NH4_transpt_AmtB-like_dom"/>
</dbReference>
<reference evidence="10 11" key="1">
    <citation type="submission" date="2020-07" db="EMBL/GenBank/DDBJ databases">
        <authorList>
            <person name="Feng H."/>
        </authorList>
    </citation>
    <scope>NUCLEOTIDE SEQUENCE [LARGE SCALE GENOMIC DNA]</scope>
    <source>
        <strain evidence="11">s-11</strain>
    </source>
</reference>
<evidence type="ECO:0000256" key="6">
    <source>
        <dbReference type="ARBA" id="ARBA00023136"/>
    </source>
</evidence>
<feature type="transmembrane region" description="Helical" evidence="8">
    <location>
        <begin position="311"/>
        <end position="333"/>
    </location>
</feature>
<dbReference type="PROSITE" id="PS01219">
    <property type="entry name" value="AMMONIUM_TRANSP"/>
    <property type="match status" value="1"/>
</dbReference>
<keyword evidence="4 8" id="KW-0812">Transmembrane</keyword>
<keyword evidence="11" id="KW-1185">Reference proteome</keyword>
<dbReference type="PANTHER" id="PTHR11730:SF6">
    <property type="entry name" value="AMMONIUM TRANSPORTER"/>
    <property type="match status" value="1"/>
</dbReference>
<feature type="transmembrane region" description="Helical" evidence="8">
    <location>
        <begin position="226"/>
        <end position="248"/>
    </location>
</feature>
<dbReference type="Gene3D" id="1.10.3430.10">
    <property type="entry name" value="Ammonium transporter AmtB like domains"/>
    <property type="match status" value="1"/>
</dbReference>
<sequence length="435" mass="46500">MRLDQALDSMWMMLAAVLVMLMQVGFVLLEVGSTRAKNAGHIAVKQVIGFSVAALAFWVAGYAVAFGEGKWIGTTGWFLHLPQDSGALPISVSYLFQFAFLAVSLAIAWGGFAERGKMGIYIVFGAIYSIFIYPVVGHWVWGEHGWLHLLGKQDFAGSTVVHLQGGVAALVATMMLKPRLGKFDKRGMSVEIPGHNQVYTVLGVFVIWFGWFGFNPGSATHVQDGLFAYAALTTNLAAAAGALTMYFISRITTGKADISATLNGALSALVAITAPCAFVRPWAAVVIGAVAGTVGYYSGKWFERKGIDDPVSAASVHGAAGVWGTLSCGIFAAPDLVKNVGIGRAGLFYGGGWEQLAVQALGIVVTMAFVAAASFAALWVLEKVIGLRVSEHEERNGLDLSEHGRYGYISLPFPVNRVEAPDRRETVWESGQKVL</sequence>
<protein>
    <recommendedName>
        <fullName evidence="8">Ammonium transporter</fullName>
    </recommendedName>
</protein>
<evidence type="ECO:0000256" key="5">
    <source>
        <dbReference type="ARBA" id="ARBA00022989"/>
    </source>
</evidence>
<comment type="similarity">
    <text evidence="2 8">Belongs to the ammonia transporter channel (TC 1.A.11.2) family.</text>
</comment>
<keyword evidence="5 8" id="KW-1133">Transmembrane helix</keyword>
<dbReference type="NCBIfam" id="TIGR00836">
    <property type="entry name" value="amt"/>
    <property type="match status" value="1"/>
</dbReference>
<organism evidence="10 11">
    <name type="scientific">Thermoactinomyces daqus</name>
    <dbReference type="NCBI Taxonomy" id="1329516"/>
    <lineage>
        <taxon>Bacteria</taxon>
        <taxon>Bacillati</taxon>
        <taxon>Bacillota</taxon>
        <taxon>Bacilli</taxon>
        <taxon>Bacillales</taxon>
        <taxon>Thermoactinomycetaceae</taxon>
        <taxon>Thermoactinomyces</taxon>
    </lineage>
</organism>
<feature type="domain" description="Ammonium transporter AmtB-like" evidence="9">
    <location>
        <begin position="10"/>
        <end position="408"/>
    </location>
</feature>
<accession>A0A7W1X8Q4</accession>
<evidence type="ECO:0000256" key="3">
    <source>
        <dbReference type="ARBA" id="ARBA00022448"/>
    </source>
</evidence>
<dbReference type="GO" id="GO:0097272">
    <property type="term" value="P:ammonium homeostasis"/>
    <property type="evidence" value="ECO:0007669"/>
    <property type="project" value="TreeGrafter"/>
</dbReference>
<evidence type="ECO:0000259" key="9">
    <source>
        <dbReference type="Pfam" id="PF00909"/>
    </source>
</evidence>